<name>A0A0F9R948_9ZZZZ</name>
<comment type="caution">
    <text evidence="1">The sequence shown here is derived from an EMBL/GenBank/DDBJ whole genome shotgun (WGS) entry which is preliminary data.</text>
</comment>
<sequence length="138" mass="14013">MANFRITDLTRNQLVQQIQIDIDAGAGPGTIKIYDGAQPADADDSLPSGTTLLAQLTFNDPSAPGAAAGVLTFSAITEDSSADDTGTATWARIEDSDGNTIFDCDVGIAAATIILNSVAIVIGGPVDITSFTVTVPAG</sequence>
<gene>
    <name evidence="1" type="ORF">LCGC14_0678720</name>
</gene>
<dbReference type="EMBL" id="LAZR01001361">
    <property type="protein sequence ID" value="KKN45877.1"/>
    <property type="molecule type" value="Genomic_DNA"/>
</dbReference>
<reference evidence="1" key="1">
    <citation type="journal article" date="2015" name="Nature">
        <title>Complex archaea that bridge the gap between prokaryotes and eukaryotes.</title>
        <authorList>
            <person name="Spang A."/>
            <person name="Saw J.H."/>
            <person name="Jorgensen S.L."/>
            <person name="Zaremba-Niedzwiedzka K."/>
            <person name="Martijn J."/>
            <person name="Lind A.E."/>
            <person name="van Eijk R."/>
            <person name="Schleper C."/>
            <person name="Guy L."/>
            <person name="Ettema T.J."/>
        </authorList>
    </citation>
    <scope>NUCLEOTIDE SEQUENCE</scope>
</reference>
<protein>
    <submittedName>
        <fullName evidence="1">Uncharacterized protein</fullName>
    </submittedName>
</protein>
<accession>A0A0F9R948</accession>
<organism evidence="1">
    <name type="scientific">marine sediment metagenome</name>
    <dbReference type="NCBI Taxonomy" id="412755"/>
    <lineage>
        <taxon>unclassified sequences</taxon>
        <taxon>metagenomes</taxon>
        <taxon>ecological metagenomes</taxon>
    </lineage>
</organism>
<dbReference type="AlphaFoldDB" id="A0A0F9R948"/>
<proteinExistence type="predicted"/>
<evidence type="ECO:0000313" key="1">
    <source>
        <dbReference type="EMBL" id="KKN45877.1"/>
    </source>
</evidence>